<evidence type="ECO:0000313" key="3">
    <source>
        <dbReference type="EMBL" id="MDI3409037.1"/>
    </source>
</evidence>
<keyword evidence="4" id="KW-1185">Reference proteome</keyword>
<feature type="compositionally biased region" description="Low complexity" evidence="1">
    <location>
        <begin position="71"/>
        <end position="93"/>
    </location>
</feature>
<proteinExistence type="predicted"/>
<keyword evidence="2" id="KW-1133">Transmembrane helix</keyword>
<evidence type="ECO:0000256" key="2">
    <source>
        <dbReference type="SAM" id="Phobius"/>
    </source>
</evidence>
<organism evidence="3 4">
    <name type="scientific">Streptomyces cavernicola</name>
    <dbReference type="NCBI Taxonomy" id="3043613"/>
    <lineage>
        <taxon>Bacteria</taxon>
        <taxon>Bacillati</taxon>
        <taxon>Actinomycetota</taxon>
        <taxon>Actinomycetes</taxon>
        <taxon>Kitasatosporales</taxon>
        <taxon>Streptomycetaceae</taxon>
        <taxon>Streptomyces</taxon>
    </lineage>
</organism>
<evidence type="ECO:0000256" key="1">
    <source>
        <dbReference type="SAM" id="MobiDB-lite"/>
    </source>
</evidence>
<comment type="caution">
    <text evidence="3">The sequence shown here is derived from an EMBL/GenBank/DDBJ whole genome shotgun (WGS) entry which is preliminary data.</text>
</comment>
<evidence type="ECO:0000313" key="4">
    <source>
        <dbReference type="Proteomes" id="UP001223978"/>
    </source>
</evidence>
<protein>
    <submittedName>
        <fullName evidence="3">Transporter</fullName>
    </submittedName>
</protein>
<keyword evidence="2" id="KW-0812">Transmembrane</keyword>
<keyword evidence="2" id="KW-0472">Membrane</keyword>
<dbReference type="EMBL" id="JASCIQ010000057">
    <property type="protein sequence ID" value="MDI3409037.1"/>
    <property type="molecule type" value="Genomic_DNA"/>
</dbReference>
<feature type="non-terminal residue" evidence="3">
    <location>
        <position position="124"/>
    </location>
</feature>
<reference evidence="3 4" key="1">
    <citation type="submission" date="2023-05" db="EMBL/GenBank/DDBJ databases">
        <title>Draft genome sequence of Streptomyces sp. B-S-A6 isolated from a cave soil in Thailand.</title>
        <authorList>
            <person name="Chamroensaksri N."/>
            <person name="Muangham S."/>
        </authorList>
    </citation>
    <scope>NUCLEOTIDE SEQUENCE [LARGE SCALE GENOMIC DNA]</scope>
    <source>
        <strain evidence="3 4">B-S-A6</strain>
    </source>
</reference>
<feature type="transmembrane region" description="Helical" evidence="2">
    <location>
        <begin position="6"/>
        <end position="23"/>
    </location>
</feature>
<name>A0ABT6SLH0_9ACTN</name>
<accession>A0ABT6SLH0</accession>
<sequence length="124" mass="13021">MSGYWPWWAGAAGLALITVYHALSTDRSFGVSSAWDRVLHWRRERQLERMDAEFTDENALAEALAAATAEHFGTASDSGTDTGTDSGSGSAAPTAPPVPYEASRVDQAGVKSTVGEGASVTSQT</sequence>
<dbReference type="Proteomes" id="UP001223978">
    <property type="component" value="Unassembled WGS sequence"/>
</dbReference>
<gene>
    <name evidence="3" type="ORF">QIS96_35130</name>
</gene>
<feature type="region of interest" description="Disordered" evidence="1">
    <location>
        <begin position="71"/>
        <end position="124"/>
    </location>
</feature>